<comment type="caution">
    <text evidence="2">The sequence shown here is derived from an EMBL/GenBank/DDBJ whole genome shotgun (WGS) entry which is preliminary data.</text>
</comment>
<reference evidence="2" key="1">
    <citation type="submission" date="2019-08" db="EMBL/GenBank/DDBJ databases">
        <authorList>
            <person name="Kucharzyk K."/>
            <person name="Murdoch R.W."/>
            <person name="Higgins S."/>
            <person name="Loffler F."/>
        </authorList>
    </citation>
    <scope>NUCLEOTIDE SEQUENCE</scope>
</reference>
<gene>
    <name evidence="2" type="ORF">SDC9_149611</name>
</gene>
<proteinExistence type="predicted"/>
<dbReference type="AlphaFoldDB" id="A0A645EK36"/>
<evidence type="ECO:0000256" key="1">
    <source>
        <dbReference type="SAM" id="MobiDB-lite"/>
    </source>
</evidence>
<feature type="region of interest" description="Disordered" evidence="1">
    <location>
        <begin position="1"/>
        <end position="56"/>
    </location>
</feature>
<name>A0A645EK36_9ZZZZ</name>
<feature type="compositionally biased region" description="Polar residues" evidence="1">
    <location>
        <begin position="35"/>
        <end position="48"/>
    </location>
</feature>
<organism evidence="2">
    <name type="scientific">bioreactor metagenome</name>
    <dbReference type="NCBI Taxonomy" id="1076179"/>
    <lineage>
        <taxon>unclassified sequences</taxon>
        <taxon>metagenomes</taxon>
        <taxon>ecological metagenomes</taxon>
    </lineage>
</organism>
<sequence>MPSRVKITIHSTRNTSRSNIPHPYARSATDRNLRANANSRNPSTTFTELSHPPDLGRLVNHDGKMAKSTKGMARAMANPSMPMAGPRMLPDTAASTNSVPMMGPVQENETSTRVKAMKKMLSAPDVLSAFSSILFVHLDGSTKSKPPKKAMAKTTRRAKKIRLNRALVARLFRALEPKIPVTRSPSTTYITMMALP</sequence>
<protein>
    <submittedName>
        <fullName evidence="2">Uncharacterized protein</fullName>
    </submittedName>
</protein>
<dbReference type="EMBL" id="VSSQ01048341">
    <property type="protein sequence ID" value="MPN02395.1"/>
    <property type="molecule type" value="Genomic_DNA"/>
</dbReference>
<feature type="compositionally biased region" description="Polar residues" evidence="1">
    <location>
        <begin position="9"/>
        <end position="19"/>
    </location>
</feature>
<evidence type="ECO:0000313" key="2">
    <source>
        <dbReference type="EMBL" id="MPN02395.1"/>
    </source>
</evidence>
<accession>A0A645EK36</accession>